<evidence type="ECO:0000259" key="1">
    <source>
        <dbReference type="Pfam" id="PF01926"/>
    </source>
</evidence>
<dbReference type="Gene3D" id="3.40.50.300">
    <property type="entry name" value="P-loop containing nucleotide triphosphate hydrolases"/>
    <property type="match status" value="1"/>
</dbReference>
<dbReference type="EMBL" id="NRSH01000167">
    <property type="protein sequence ID" value="MBK1727513.1"/>
    <property type="molecule type" value="Genomic_DNA"/>
</dbReference>
<accession>A0ABS1E9K2</accession>
<evidence type="ECO:0000313" key="3">
    <source>
        <dbReference type="Proteomes" id="UP000738126"/>
    </source>
</evidence>
<reference evidence="2 3" key="1">
    <citation type="journal article" date="2020" name="Microorganisms">
        <title>Osmotic Adaptation and Compatible Solute Biosynthesis of Phototrophic Bacteria as Revealed from Genome Analyses.</title>
        <authorList>
            <person name="Imhoff J.F."/>
            <person name="Rahn T."/>
            <person name="Kunzel S."/>
            <person name="Keller A."/>
            <person name="Neulinger S.C."/>
        </authorList>
    </citation>
    <scope>NUCLEOTIDE SEQUENCE [LARGE SCALE GENOMIC DNA]</scope>
    <source>
        <strain evidence="2 3">DSM 15116</strain>
    </source>
</reference>
<organism evidence="2 3">
    <name type="scientific">Halorhodospira neutriphila</name>
    <dbReference type="NCBI Taxonomy" id="168379"/>
    <lineage>
        <taxon>Bacteria</taxon>
        <taxon>Pseudomonadati</taxon>
        <taxon>Pseudomonadota</taxon>
        <taxon>Gammaproteobacteria</taxon>
        <taxon>Chromatiales</taxon>
        <taxon>Ectothiorhodospiraceae</taxon>
        <taxon>Halorhodospira</taxon>
    </lineage>
</organism>
<feature type="domain" description="G" evidence="1">
    <location>
        <begin position="53"/>
        <end position="166"/>
    </location>
</feature>
<evidence type="ECO:0000313" key="2">
    <source>
        <dbReference type="EMBL" id="MBK1727513.1"/>
    </source>
</evidence>
<dbReference type="InterPro" id="IPR027417">
    <property type="entry name" value="P-loop_NTPase"/>
</dbReference>
<dbReference type="InterPro" id="IPR006073">
    <property type="entry name" value="GTP-bd"/>
</dbReference>
<gene>
    <name evidence="2" type="ORF">CKO13_10920</name>
</gene>
<dbReference type="Proteomes" id="UP000738126">
    <property type="component" value="Unassembled WGS sequence"/>
</dbReference>
<sequence length="261" mass="27711">MGGGGADGIGTAGLEELARLGEGRLEPELLERLQELGERAAARLARSRERVVIALAGGTGSGKSSLTNALLGQEVSRPGVRRPTTDSAVAVTVGCDTGAEALLDWLRVFERRAVPAEGPLAALDGAVLLDLPDVDSVISGHWSAADRLIERCDLLVWVLDPLKYGQALAHQHYFSRLAHHAELFLAVLNHADRLAAADRQACQDHLRELLDGDGLGRARLLTVSAQTGEGVEALRRALGEEVRARRAPVARLRADAAALAE</sequence>
<feature type="non-terminal residue" evidence="2">
    <location>
        <position position="261"/>
    </location>
</feature>
<name>A0ABS1E9K2_9GAMM</name>
<comment type="caution">
    <text evidence="2">The sequence shown here is derived from an EMBL/GenBank/DDBJ whole genome shotgun (WGS) entry which is preliminary data.</text>
</comment>
<keyword evidence="3" id="KW-1185">Reference proteome</keyword>
<protein>
    <recommendedName>
        <fullName evidence="1">G domain-containing protein</fullName>
    </recommendedName>
</protein>
<proteinExistence type="predicted"/>
<dbReference type="PANTHER" id="PTHR42698:SF1">
    <property type="entry name" value="GTPASE ERA, MITOCHONDRIAL"/>
    <property type="match status" value="1"/>
</dbReference>
<dbReference type="SUPFAM" id="SSF52540">
    <property type="entry name" value="P-loop containing nucleoside triphosphate hydrolases"/>
    <property type="match status" value="1"/>
</dbReference>
<dbReference type="Pfam" id="PF01926">
    <property type="entry name" value="MMR_HSR1"/>
    <property type="match status" value="1"/>
</dbReference>
<dbReference type="PANTHER" id="PTHR42698">
    <property type="entry name" value="GTPASE ERA"/>
    <property type="match status" value="1"/>
</dbReference>
<dbReference type="InterPro" id="IPR005662">
    <property type="entry name" value="GTPase_Era-like"/>
</dbReference>